<dbReference type="SUPFAM" id="SSF49764">
    <property type="entry name" value="HSP20-like chaperones"/>
    <property type="match status" value="1"/>
</dbReference>
<name>A0A1G6MS86_9BACL</name>
<evidence type="ECO:0000313" key="4">
    <source>
        <dbReference type="Proteomes" id="UP000199387"/>
    </source>
</evidence>
<keyword evidence="4" id="KW-1185">Reference proteome</keyword>
<dbReference type="CDD" id="cd00298">
    <property type="entry name" value="ACD_sHsps_p23-like"/>
    <property type="match status" value="1"/>
</dbReference>
<feature type="domain" description="SHSP" evidence="2">
    <location>
        <begin position="26"/>
        <end position="121"/>
    </location>
</feature>
<dbReference type="AlphaFoldDB" id="A0A1G6MS86"/>
<reference evidence="3 4" key="1">
    <citation type="submission" date="2016-10" db="EMBL/GenBank/DDBJ databases">
        <authorList>
            <person name="de Groot N.N."/>
        </authorList>
    </citation>
    <scope>NUCLEOTIDE SEQUENCE [LARGE SCALE GENOMIC DNA]</scope>
    <source>
        <strain evidence="3 4">DSM 45514</strain>
    </source>
</reference>
<dbReference type="Pfam" id="PF18201">
    <property type="entry name" value="PIH1_CS"/>
    <property type="match status" value="1"/>
</dbReference>
<sequence>MIRPWFESMFFEEMGELWNEWQRLWSDLEQTRMDCRCVETDSEVVVRLTIPELNLGHELDVRVEEERILYLTGYTGDKKQNQIQFTVNIYLPARVYADRVQAEVDAERNQLTIRMPKKSPS</sequence>
<dbReference type="RefSeq" id="WP_143003515.1">
    <property type="nucleotide sequence ID" value="NZ_FMZA01000010.1"/>
</dbReference>
<dbReference type="OrthoDB" id="2989339at2"/>
<organism evidence="3 4">
    <name type="scientific">Melghirimyces thermohalophilus</name>
    <dbReference type="NCBI Taxonomy" id="1236220"/>
    <lineage>
        <taxon>Bacteria</taxon>
        <taxon>Bacillati</taxon>
        <taxon>Bacillota</taxon>
        <taxon>Bacilli</taxon>
        <taxon>Bacillales</taxon>
        <taxon>Thermoactinomycetaceae</taxon>
        <taxon>Melghirimyces</taxon>
    </lineage>
</organism>
<dbReference type="InterPro" id="IPR041442">
    <property type="entry name" value="PIH1D1/2/3_CS-like"/>
</dbReference>
<comment type="similarity">
    <text evidence="1">Belongs to the small heat shock protein (HSP20) family.</text>
</comment>
<dbReference type="Gene3D" id="2.60.40.790">
    <property type="match status" value="1"/>
</dbReference>
<proteinExistence type="inferred from homology"/>
<dbReference type="PROSITE" id="PS01031">
    <property type="entry name" value="SHSP"/>
    <property type="match status" value="1"/>
</dbReference>
<dbReference type="InterPro" id="IPR008978">
    <property type="entry name" value="HSP20-like_chaperone"/>
</dbReference>
<dbReference type="InterPro" id="IPR002068">
    <property type="entry name" value="A-crystallin/Hsp20_dom"/>
</dbReference>
<dbReference type="EMBL" id="FMZA01000010">
    <property type="protein sequence ID" value="SDC57825.1"/>
    <property type="molecule type" value="Genomic_DNA"/>
</dbReference>
<dbReference type="STRING" id="1236220.SAMN04488112_110114"/>
<accession>A0A1G6MS86</accession>
<protein>
    <submittedName>
        <fullName evidence="3">Pre-RNA processing PIH1/Nop17</fullName>
    </submittedName>
</protein>
<evidence type="ECO:0000259" key="2">
    <source>
        <dbReference type="PROSITE" id="PS01031"/>
    </source>
</evidence>
<evidence type="ECO:0000313" key="3">
    <source>
        <dbReference type="EMBL" id="SDC57825.1"/>
    </source>
</evidence>
<evidence type="ECO:0000256" key="1">
    <source>
        <dbReference type="PROSITE-ProRule" id="PRU00285"/>
    </source>
</evidence>
<gene>
    <name evidence="3" type="ORF">SAMN04488112_110114</name>
</gene>
<dbReference type="Proteomes" id="UP000199387">
    <property type="component" value="Unassembled WGS sequence"/>
</dbReference>